<keyword evidence="2" id="KW-1185">Reference proteome</keyword>
<dbReference type="EMBL" id="JBFRYB010000001">
    <property type="protein sequence ID" value="MEX1664675.1"/>
    <property type="molecule type" value="Genomic_DNA"/>
</dbReference>
<dbReference type="Proteomes" id="UP001557484">
    <property type="component" value="Unassembled WGS sequence"/>
</dbReference>
<protein>
    <recommendedName>
        <fullName evidence="3">Methylated-DNA-[protein]-cysteine S-methyltransferase DNA binding domain-containing protein</fullName>
    </recommendedName>
</protein>
<evidence type="ECO:0008006" key="3">
    <source>
        <dbReference type="Google" id="ProtNLM"/>
    </source>
</evidence>
<accession>A0ABV3TTL4</accession>
<evidence type="ECO:0000313" key="2">
    <source>
        <dbReference type="Proteomes" id="UP001557484"/>
    </source>
</evidence>
<evidence type="ECO:0000313" key="1">
    <source>
        <dbReference type="EMBL" id="MEX1664675.1"/>
    </source>
</evidence>
<proteinExistence type="predicted"/>
<organism evidence="1 2">
    <name type="scientific">Zhongshania arctica</name>
    <dbReference type="NCBI Taxonomy" id="3238302"/>
    <lineage>
        <taxon>Bacteria</taxon>
        <taxon>Pseudomonadati</taxon>
        <taxon>Pseudomonadota</taxon>
        <taxon>Gammaproteobacteria</taxon>
        <taxon>Cellvibrionales</taxon>
        <taxon>Spongiibacteraceae</taxon>
        <taxon>Zhongshania</taxon>
    </lineage>
</organism>
<comment type="caution">
    <text evidence="1">The sequence shown here is derived from an EMBL/GenBank/DDBJ whole genome shotgun (WGS) entry which is preliminary data.</text>
</comment>
<sequence length="88" mass="9805">MDEKLELIISYLNKVKTRCTYGVVAEIIGTNSQSVGKHLGERRPEVSWVVNASTGDPTGYSGSEKHPELYRTDRIIESADVLRRNIGV</sequence>
<gene>
    <name evidence="1" type="ORF">AB4875_04190</name>
</gene>
<name>A0ABV3TTL4_9GAMM</name>
<dbReference type="RefSeq" id="WP_368374796.1">
    <property type="nucleotide sequence ID" value="NZ_JBFRYB010000001.1"/>
</dbReference>
<reference evidence="1 2" key="1">
    <citation type="journal article" date="2011" name="Int. J. Syst. Evol. Microbiol.">
        <title>Zhongshania antarctica gen. nov., sp. nov. and Zhongshania guokunii sp. nov., gammaproteobacteria respectively isolated from coastal attached (fast) ice and surface seawater of the Antarctic.</title>
        <authorList>
            <person name="Li H.J."/>
            <person name="Zhang X.Y."/>
            <person name="Chen C.X."/>
            <person name="Zhang Y.J."/>
            <person name="Gao Z.M."/>
            <person name="Yu Y."/>
            <person name="Chen X.L."/>
            <person name="Chen B."/>
            <person name="Zhang Y.Z."/>
        </authorList>
    </citation>
    <scope>NUCLEOTIDE SEQUENCE [LARGE SCALE GENOMIC DNA]</scope>
    <source>
        <strain evidence="1 2">R06B22</strain>
    </source>
</reference>